<dbReference type="AlphaFoldDB" id="A0A7C4XTG6"/>
<keyword evidence="2" id="KW-1003">Cell membrane</keyword>
<reference evidence="8" key="1">
    <citation type="journal article" date="2020" name="mSystems">
        <title>Genome- and Community-Level Interaction Insights into Carbon Utilization and Element Cycling Functions of Hydrothermarchaeota in Hydrothermal Sediment.</title>
        <authorList>
            <person name="Zhou Z."/>
            <person name="Liu Y."/>
            <person name="Xu W."/>
            <person name="Pan J."/>
            <person name="Luo Z.H."/>
            <person name="Li M."/>
        </authorList>
    </citation>
    <scope>NUCLEOTIDE SEQUENCE [LARGE SCALE GENOMIC DNA]</scope>
    <source>
        <strain evidence="8">SpSt-417</strain>
    </source>
</reference>
<evidence type="ECO:0000256" key="6">
    <source>
        <dbReference type="ARBA" id="ARBA00023136"/>
    </source>
</evidence>
<gene>
    <name evidence="8" type="ORF">ENR63_02130</name>
</gene>
<evidence type="ECO:0000256" key="2">
    <source>
        <dbReference type="ARBA" id="ARBA00022475"/>
    </source>
</evidence>
<proteinExistence type="inferred from homology"/>
<organism evidence="8">
    <name type="scientific">candidate division WWE3 bacterium</name>
    <dbReference type="NCBI Taxonomy" id="2053526"/>
    <lineage>
        <taxon>Bacteria</taxon>
        <taxon>Katanobacteria</taxon>
    </lineage>
</organism>
<comment type="caution">
    <text evidence="8">The sequence shown here is derived from an EMBL/GenBank/DDBJ whole genome shotgun (WGS) entry which is preliminary data.</text>
</comment>
<name>A0A7C4XTG6_UNCKA</name>
<keyword evidence="5 7" id="KW-1133">Transmembrane helix</keyword>
<evidence type="ECO:0000256" key="7">
    <source>
        <dbReference type="SAM" id="Phobius"/>
    </source>
</evidence>
<dbReference type="Pfam" id="PF01790">
    <property type="entry name" value="LGT"/>
    <property type="match status" value="2"/>
</dbReference>
<dbReference type="PANTHER" id="PTHR30589:SF0">
    <property type="entry name" value="PHOSPHATIDYLGLYCEROL--PROLIPOPROTEIN DIACYLGLYCERYL TRANSFERASE"/>
    <property type="match status" value="1"/>
</dbReference>
<keyword evidence="3" id="KW-0808">Transferase</keyword>
<feature type="transmembrane region" description="Helical" evidence="7">
    <location>
        <begin position="185"/>
        <end position="202"/>
    </location>
</feature>
<feature type="transmembrane region" description="Helical" evidence="7">
    <location>
        <begin position="94"/>
        <end position="112"/>
    </location>
</feature>
<dbReference type="GO" id="GO:0005886">
    <property type="term" value="C:plasma membrane"/>
    <property type="evidence" value="ECO:0007669"/>
    <property type="project" value="InterPro"/>
</dbReference>
<evidence type="ECO:0000256" key="3">
    <source>
        <dbReference type="ARBA" id="ARBA00022679"/>
    </source>
</evidence>
<dbReference type="EMBL" id="DSRT01000114">
    <property type="protein sequence ID" value="HGW29699.1"/>
    <property type="molecule type" value="Genomic_DNA"/>
</dbReference>
<feature type="transmembrane region" description="Helical" evidence="7">
    <location>
        <begin position="66"/>
        <end position="87"/>
    </location>
</feature>
<dbReference type="GO" id="GO:0008961">
    <property type="term" value="F:phosphatidylglycerol-prolipoprotein diacylglyceryl transferase activity"/>
    <property type="evidence" value="ECO:0007669"/>
    <property type="project" value="InterPro"/>
</dbReference>
<sequence length="209" mass="23759">MYGLLVACGILLSVLLAEQLAKNKKLERALIWRVAFRGILFGVVGARIYHVVDYWDLYSQNLNSTLFIWNGGLGIIGGIMGGLLGIYSVSPKKYFLTILDIAATVMPLGQAIGRWGNYFNGELIPYAIYESLADILIFGFLFLRIRSDKYKTGEIFSMYLILYSLVRLGLDRFHNAQWFVDNFNITQIIAILTLIAFSINLWRIKKQKS</sequence>
<keyword evidence="6 7" id="KW-0472">Membrane</keyword>
<dbReference type="GO" id="GO:0042158">
    <property type="term" value="P:lipoprotein biosynthetic process"/>
    <property type="evidence" value="ECO:0007669"/>
    <property type="project" value="InterPro"/>
</dbReference>
<feature type="transmembrane region" description="Helical" evidence="7">
    <location>
        <begin position="155"/>
        <end position="173"/>
    </location>
</feature>
<evidence type="ECO:0000256" key="1">
    <source>
        <dbReference type="ARBA" id="ARBA00007150"/>
    </source>
</evidence>
<evidence type="ECO:0000256" key="5">
    <source>
        <dbReference type="ARBA" id="ARBA00022989"/>
    </source>
</evidence>
<dbReference type="InterPro" id="IPR001640">
    <property type="entry name" value="Lgt"/>
</dbReference>
<comment type="similarity">
    <text evidence="1">Belongs to the Lgt family.</text>
</comment>
<evidence type="ECO:0008006" key="9">
    <source>
        <dbReference type="Google" id="ProtNLM"/>
    </source>
</evidence>
<protein>
    <recommendedName>
        <fullName evidence="9">Prolipoprotein diacylglyceryl transferase</fullName>
    </recommendedName>
</protein>
<keyword evidence="4 7" id="KW-0812">Transmembrane</keyword>
<evidence type="ECO:0000313" key="8">
    <source>
        <dbReference type="EMBL" id="HGW29699.1"/>
    </source>
</evidence>
<evidence type="ECO:0000256" key="4">
    <source>
        <dbReference type="ARBA" id="ARBA00022692"/>
    </source>
</evidence>
<feature type="transmembrane region" description="Helical" evidence="7">
    <location>
        <begin position="124"/>
        <end position="143"/>
    </location>
</feature>
<dbReference type="PANTHER" id="PTHR30589">
    <property type="entry name" value="PROLIPOPROTEIN DIACYLGLYCERYL TRANSFERASE"/>
    <property type="match status" value="1"/>
</dbReference>
<accession>A0A7C4XTG6</accession>